<protein>
    <submittedName>
        <fullName evidence="3">NAD-dependent epimerase</fullName>
    </submittedName>
</protein>
<comment type="caution">
    <text evidence="3">The sequence shown here is derived from an EMBL/GenBank/DDBJ whole genome shotgun (WGS) entry which is preliminary data.</text>
</comment>
<dbReference type="SUPFAM" id="SSF51735">
    <property type="entry name" value="NAD(P)-binding Rossmann-fold domains"/>
    <property type="match status" value="1"/>
</dbReference>
<proteinExistence type="inferred from homology"/>
<dbReference type="PANTHER" id="PTHR43000">
    <property type="entry name" value="DTDP-D-GLUCOSE 4,6-DEHYDRATASE-RELATED"/>
    <property type="match status" value="1"/>
</dbReference>
<evidence type="ECO:0000259" key="2">
    <source>
        <dbReference type="Pfam" id="PF01370"/>
    </source>
</evidence>
<dbReference type="Pfam" id="PF01370">
    <property type="entry name" value="Epimerase"/>
    <property type="match status" value="1"/>
</dbReference>
<evidence type="ECO:0000313" key="3">
    <source>
        <dbReference type="EMBL" id="GID50651.1"/>
    </source>
</evidence>
<name>A0ABQ3WWX8_9ACTN</name>
<dbReference type="Gene3D" id="3.40.50.720">
    <property type="entry name" value="NAD(P)-binding Rossmann-like Domain"/>
    <property type="match status" value="1"/>
</dbReference>
<organism evidence="3">
    <name type="scientific">Actinoplanes campanulatus</name>
    <dbReference type="NCBI Taxonomy" id="113559"/>
    <lineage>
        <taxon>Bacteria</taxon>
        <taxon>Bacillati</taxon>
        <taxon>Actinomycetota</taxon>
        <taxon>Actinomycetes</taxon>
        <taxon>Micromonosporales</taxon>
        <taxon>Micromonosporaceae</taxon>
        <taxon>Actinoplanes</taxon>
    </lineage>
</organism>
<sequence>MSSVVVITGSAGLIGSEAVRHFAALGMDVVGVDNDMRGYFFGADGSTQWNLQRLVKEVGDRYTHHSVDIRDRDGLDKLFADLGSNIGLVIHAAAQPSHDWAAREPFTDFDVNAVGTINMLEATRRHAIDAPFIFTSTNKVYGDTPNSLPLVELSSRYELPEDHKWYGGIDETMTIDNSMHSVFGASKVAADIMVQEYGRYFDMPTAVFRGGTLTGPGHSAAELHGFLAYVMRCVMEQRTYKIFGYKGKMVRDAIHSHDLITAFEAFHKAPRVAEIYNMGGGRFSNCSHIEAFKIASEITGLEARTEYVDQARQGDHQWWISGTGRFEEHYPDWKLTYDVPAILREIYEANNEVWKS</sequence>
<evidence type="ECO:0000256" key="1">
    <source>
        <dbReference type="ARBA" id="ARBA00007637"/>
    </source>
</evidence>
<dbReference type="InterPro" id="IPR001509">
    <property type="entry name" value="Epimerase_deHydtase"/>
</dbReference>
<reference evidence="3" key="1">
    <citation type="submission" date="2021-01" db="EMBL/GenBank/DDBJ databases">
        <title>Whole genome shotgun sequence of Actinoplanes capillaceus NBRC 16408.</title>
        <authorList>
            <person name="Komaki H."/>
            <person name="Tamura T."/>
        </authorList>
    </citation>
    <scope>NUCLEOTIDE SEQUENCE [LARGE SCALE GENOMIC DNA]</scope>
    <source>
        <strain evidence="3">NBRC 16408</strain>
    </source>
</reference>
<gene>
    <name evidence="3" type="ORF">Aca07nite_79260</name>
</gene>
<feature type="domain" description="NAD-dependent epimerase/dehydratase" evidence="2">
    <location>
        <begin position="5"/>
        <end position="279"/>
    </location>
</feature>
<dbReference type="InterPro" id="IPR036291">
    <property type="entry name" value="NAD(P)-bd_dom_sf"/>
</dbReference>
<accession>A0ABQ3WWX8</accession>
<dbReference type="RefSeq" id="WP_204300664.1">
    <property type="nucleotide sequence ID" value="NZ_BAAAGQ010000035.1"/>
</dbReference>
<comment type="similarity">
    <text evidence="1">Belongs to the NAD(P)-dependent epimerase/dehydratase family.</text>
</comment>
<dbReference type="EMBL" id="BOMF01000155">
    <property type="protein sequence ID" value="GID50651.1"/>
    <property type="molecule type" value="Genomic_DNA"/>
</dbReference>